<accession>A0A2S6AMA8</accession>
<comment type="caution">
    <text evidence="1">The sequence shown here is derived from an EMBL/GenBank/DDBJ whole genome shotgun (WGS) entry which is preliminary data.</text>
</comment>
<name>A0A2S6AMA8_9NOCA</name>
<evidence type="ECO:0000313" key="1">
    <source>
        <dbReference type="EMBL" id="PPJ36360.1"/>
    </source>
</evidence>
<organism evidence="1 2">
    <name type="scientific">Nocardia nova</name>
    <dbReference type="NCBI Taxonomy" id="37330"/>
    <lineage>
        <taxon>Bacteria</taxon>
        <taxon>Bacillati</taxon>
        <taxon>Actinomycetota</taxon>
        <taxon>Actinomycetes</taxon>
        <taxon>Mycobacteriales</taxon>
        <taxon>Nocardiaceae</taxon>
        <taxon>Nocardia</taxon>
    </lineage>
</organism>
<evidence type="ECO:0000313" key="2">
    <source>
        <dbReference type="Proteomes" id="UP000239874"/>
    </source>
</evidence>
<gene>
    <name evidence="1" type="ORF">C5E45_20110</name>
</gene>
<sequence>MRSGTEGGDNLEAVVPIDVHIADFLTDLGNMNAPANTIRAYRSDLTAFAEHVDGDLGLVSK</sequence>
<dbReference type="Proteomes" id="UP000239874">
    <property type="component" value="Unassembled WGS sequence"/>
</dbReference>
<protein>
    <recommendedName>
        <fullName evidence="3">Core-binding (CB) domain-containing protein</fullName>
    </recommendedName>
</protein>
<dbReference type="EMBL" id="PSZC01000014">
    <property type="protein sequence ID" value="PPJ36360.1"/>
    <property type="molecule type" value="Genomic_DNA"/>
</dbReference>
<dbReference type="AlphaFoldDB" id="A0A2S6AMA8"/>
<proteinExistence type="predicted"/>
<evidence type="ECO:0008006" key="3">
    <source>
        <dbReference type="Google" id="ProtNLM"/>
    </source>
</evidence>
<reference evidence="1 2" key="1">
    <citation type="submission" date="2018-02" db="EMBL/GenBank/DDBJ databases">
        <title>8 Nocardia nova and 1 Nocardia cyriacigeorgica strain used for evolution to TMP-SMX.</title>
        <authorList>
            <person name="Mehta H."/>
            <person name="Weng J."/>
            <person name="Shamoo Y."/>
        </authorList>
    </citation>
    <scope>NUCLEOTIDE SEQUENCE [LARGE SCALE GENOMIC DNA]</scope>
    <source>
        <strain evidence="1 2">MDA3139</strain>
    </source>
</reference>